<keyword evidence="1" id="KW-1133">Transmembrane helix</keyword>
<organism evidence="4 5">
    <name type="scientific">Desulfohalobium retbaense (strain ATCC 49708 / DSM 5692 / JCM 16813 / HR100)</name>
    <dbReference type="NCBI Taxonomy" id="485915"/>
    <lineage>
        <taxon>Bacteria</taxon>
        <taxon>Pseudomonadati</taxon>
        <taxon>Thermodesulfobacteriota</taxon>
        <taxon>Desulfovibrionia</taxon>
        <taxon>Desulfovibrionales</taxon>
        <taxon>Desulfohalobiaceae</taxon>
        <taxon>Desulfohalobium</taxon>
    </lineage>
</organism>
<evidence type="ECO:0000313" key="4">
    <source>
        <dbReference type="EMBL" id="ACV69127.1"/>
    </source>
</evidence>
<dbReference type="InterPro" id="IPR039567">
    <property type="entry name" value="Gly-zipper"/>
</dbReference>
<dbReference type="InterPro" id="IPR016364">
    <property type="entry name" value="Surface_antigen_Rickettsia"/>
</dbReference>
<keyword evidence="5" id="KW-1185">Reference proteome</keyword>
<proteinExistence type="predicted"/>
<dbReference type="PIRSF" id="PIRSF002721">
    <property type="entry name" value="Surface_antigen_Rickettsia"/>
    <property type="match status" value="1"/>
</dbReference>
<evidence type="ECO:0000259" key="3">
    <source>
        <dbReference type="Pfam" id="PF13488"/>
    </source>
</evidence>
<dbReference type="OrthoDB" id="5402098at2"/>
<dbReference type="RefSeq" id="WP_015752270.1">
    <property type="nucleotide sequence ID" value="NC_013223.1"/>
</dbReference>
<sequence>MSKDIIAILLAICLFGLSACASNTSKAQQGATLGALTGALIGSNVGERSWATAIVGAGAGLLLGYVVGNEMDKYDKSMVSRTLETRPSSTTNTWVNPDTGNRYAATPGAAYQGTQGQVCRPIQIESWMDGRREMVDARACRQPDGSWVLQ</sequence>
<feature type="chain" id="PRO_5002994087" evidence="2">
    <location>
        <begin position="22"/>
        <end position="150"/>
    </location>
</feature>
<dbReference type="EMBL" id="CP001734">
    <property type="protein sequence ID" value="ACV69127.1"/>
    <property type="molecule type" value="Genomic_DNA"/>
</dbReference>
<reference evidence="4 5" key="2">
    <citation type="journal article" date="2010" name="Stand. Genomic Sci.">
        <title>Complete genome sequence of Desulfohalobium retbaense type strain (HR(100)).</title>
        <authorList>
            <person name="Spring S."/>
            <person name="Nolan M."/>
            <person name="Lapidus A."/>
            <person name="Glavina Del Rio T."/>
            <person name="Copeland A."/>
            <person name="Tice H."/>
            <person name="Cheng J.F."/>
            <person name="Lucas S."/>
            <person name="Land M."/>
            <person name="Chen F."/>
            <person name="Bruce D."/>
            <person name="Goodwin L."/>
            <person name="Pitluck S."/>
            <person name="Ivanova N."/>
            <person name="Mavromatis K."/>
            <person name="Mikhailova N."/>
            <person name="Pati A."/>
            <person name="Chen A."/>
            <person name="Palaniappan K."/>
            <person name="Hauser L."/>
            <person name="Chang Y.J."/>
            <person name="Jeffries C.D."/>
            <person name="Munk C."/>
            <person name="Kiss H."/>
            <person name="Chain P."/>
            <person name="Han C."/>
            <person name="Brettin T."/>
            <person name="Detter J.C."/>
            <person name="Schuler E."/>
            <person name="Goker M."/>
            <person name="Rohde M."/>
            <person name="Bristow J."/>
            <person name="Eisen J.A."/>
            <person name="Markowitz V."/>
            <person name="Hugenholtz P."/>
            <person name="Kyrpides N.C."/>
            <person name="Klenk H.P."/>
        </authorList>
    </citation>
    <scope>NUCLEOTIDE SEQUENCE [LARGE SCALE GENOMIC DNA]</scope>
    <source>
        <strain evidence="4 5">DSM 5692</strain>
    </source>
</reference>
<keyword evidence="2" id="KW-0732">Signal</keyword>
<dbReference type="KEGG" id="drt:Dret_1843"/>
<dbReference type="Proteomes" id="UP000001052">
    <property type="component" value="Chromosome"/>
</dbReference>
<dbReference type="STRING" id="485915.Dret_1843"/>
<keyword evidence="1" id="KW-0472">Membrane</keyword>
<feature type="transmembrane region" description="Helical" evidence="1">
    <location>
        <begin position="51"/>
        <end position="68"/>
    </location>
</feature>
<name>C8X3Y0_DESRD</name>
<evidence type="ECO:0000256" key="2">
    <source>
        <dbReference type="SAM" id="SignalP"/>
    </source>
</evidence>
<reference evidence="5" key="1">
    <citation type="submission" date="2009-09" db="EMBL/GenBank/DDBJ databases">
        <title>The complete chromosome of Desulfohalobium retbaense DSM 5692.</title>
        <authorList>
            <consortium name="US DOE Joint Genome Institute (JGI-PGF)"/>
            <person name="Lucas S."/>
            <person name="Copeland A."/>
            <person name="Lapidus A."/>
            <person name="Glavina del Rio T."/>
            <person name="Dalin E."/>
            <person name="Tice H."/>
            <person name="Bruce D."/>
            <person name="Goodwin L."/>
            <person name="Pitluck S."/>
            <person name="Kyrpides N."/>
            <person name="Mavromatis K."/>
            <person name="Ivanova N."/>
            <person name="Mikhailova N."/>
            <person name="Munk A.C."/>
            <person name="Brettin T."/>
            <person name="Detter J.C."/>
            <person name="Han C."/>
            <person name="Tapia R."/>
            <person name="Larimer F."/>
            <person name="Land M."/>
            <person name="Hauser L."/>
            <person name="Markowitz V."/>
            <person name="Cheng J.-F."/>
            <person name="Hugenholtz P."/>
            <person name="Woyke T."/>
            <person name="Wu D."/>
            <person name="Spring S."/>
            <person name="Klenk H.-P."/>
            <person name="Eisen J.A."/>
        </authorList>
    </citation>
    <scope>NUCLEOTIDE SEQUENCE [LARGE SCALE GENOMIC DNA]</scope>
    <source>
        <strain evidence="5">DSM 5692</strain>
    </source>
</reference>
<feature type="domain" description="Glycine zipper" evidence="3">
    <location>
        <begin position="30"/>
        <end position="73"/>
    </location>
</feature>
<accession>C8X3Y0</accession>
<keyword evidence="1" id="KW-0812">Transmembrane</keyword>
<evidence type="ECO:0000256" key="1">
    <source>
        <dbReference type="SAM" id="Phobius"/>
    </source>
</evidence>
<protein>
    <submittedName>
        <fullName evidence="4">17 kDa surface antigen</fullName>
    </submittedName>
</protein>
<evidence type="ECO:0000313" key="5">
    <source>
        <dbReference type="Proteomes" id="UP000001052"/>
    </source>
</evidence>
<dbReference type="eggNOG" id="COG4520">
    <property type="taxonomic scope" value="Bacteria"/>
</dbReference>
<dbReference type="PROSITE" id="PS51257">
    <property type="entry name" value="PROKAR_LIPOPROTEIN"/>
    <property type="match status" value="1"/>
</dbReference>
<dbReference type="Pfam" id="PF13488">
    <property type="entry name" value="Gly-zipper_Omp"/>
    <property type="match status" value="1"/>
</dbReference>
<dbReference type="HOGENOM" id="CLU_118535_0_0_7"/>
<gene>
    <name evidence="4" type="ordered locus">Dret_1843</name>
</gene>
<feature type="signal peptide" evidence="2">
    <location>
        <begin position="1"/>
        <end position="21"/>
    </location>
</feature>
<dbReference type="AlphaFoldDB" id="C8X3Y0"/>